<organism evidence="2 3">
    <name type="scientific">Araneus ventricosus</name>
    <name type="common">Orbweaver spider</name>
    <name type="synonym">Epeira ventricosa</name>
    <dbReference type="NCBI Taxonomy" id="182803"/>
    <lineage>
        <taxon>Eukaryota</taxon>
        <taxon>Metazoa</taxon>
        <taxon>Ecdysozoa</taxon>
        <taxon>Arthropoda</taxon>
        <taxon>Chelicerata</taxon>
        <taxon>Arachnida</taxon>
        <taxon>Araneae</taxon>
        <taxon>Araneomorphae</taxon>
        <taxon>Entelegynae</taxon>
        <taxon>Araneoidea</taxon>
        <taxon>Araneidae</taxon>
        <taxon>Araneus</taxon>
    </lineage>
</organism>
<sequence>MTATEILSKVFSLFELEKINYQLYVSKDDRNLHVEKTPLLLLRLLVFAYLATTKKLDCHERHTVAGDDYQNLQSECFMPHIKDMSKNKERYCLQNVAAPYNYTDMRTSWWTGVKDEEVTLSSPYHFYSHRITPGWISYREDT</sequence>
<keyword evidence="3" id="KW-1185">Reference proteome</keyword>
<protein>
    <submittedName>
        <fullName evidence="2">Uncharacterized protein</fullName>
    </submittedName>
</protein>
<evidence type="ECO:0000313" key="3">
    <source>
        <dbReference type="Proteomes" id="UP000499080"/>
    </source>
</evidence>
<accession>A0A4Y2PRF5</accession>
<gene>
    <name evidence="1" type="ORF">AVEN_133173_1</name>
    <name evidence="2" type="ORF">AVEN_136762_1</name>
</gene>
<dbReference type="EMBL" id="BGPR01011933">
    <property type="protein sequence ID" value="GBN53692.1"/>
    <property type="molecule type" value="Genomic_DNA"/>
</dbReference>
<dbReference type="Proteomes" id="UP000499080">
    <property type="component" value="Unassembled WGS sequence"/>
</dbReference>
<dbReference type="AlphaFoldDB" id="A0A4Y2PRF5"/>
<evidence type="ECO:0000313" key="2">
    <source>
        <dbReference type="EMBL" id="GBN53692.1"/>
    </source>
</evidence>
<name>A0A4Y2PRF5_ARAVE</name>
<proteinExistence type="predicted"/>
<dbReference type="EMBL" id="BGPR01011932">
    <property type="protein sequence ID" value="GBN53687.1"/>
    <property type="molecule type" value="Genomic_DNA"/>
</dbReference>
<evidence type="ECO:0000313" key="1">
    <source>
        <dbReference type="EMBL" id="GBN53687.1"/>
    </source>
</evidence>
<comment type="caution">
    <text evidence="2">The sequence shown here is derived from an EMBL/GenBank/DDBJ whole genome shotgun (WGS) entry which is preliminary data.</text>
</comment>
<reference evidence="2 3" key="1">
    <citation type="journal article" date="2019" name="Sci. Rep.">
        <title>Orb-weaving spider Araneus ventricosus genome elucidates the spidroin gene catalogue.</title>
        <authorList>
            <person name="Kono N."/>
            <person name="Nakamura H."/>
            <person name="Ohtoshi R."/>
            <person name="Moran D.A.P."/>
            <person name="Shinohara A."/>
            <person name="Yoshida Y."/>
            <person name="Fujiwara M."/>
            <person name="Mori M."/>
            <person name="Tomita M."/>
            <person name="Arakawa K."/>
        </authorList>
    </citation>
    <scope>NUCLEOTIDE SEQUENCE [LARGE SCALE GENOMIC DNA]</scope>
</reference>